<evidence type="ECO:0000259" key="3">
    <source>
        <dbReference type="PROSITE" id="PS50237"/>
    </source>
</evidence>
<gene>
    <name evidence="4" type="ORF">P5673_016487</name>
</gene>
<evidence type="ECO:0000256" key="1">
    <source>
        <dbReference type="ARBA" id="ARBA00022786"/>
    </source>
</evidence>
<dbReference type="SUPFAM" id="SSF56204">
    <property type="entry name" value="Hect, E3 ligase catalytic domain"/>
    <property type="match status" value="1"/>
</dbReference>
<protein>
    <recommendedName>
        <fullName evidence="3">HECT domain-containing protein</fullName>
    </recommendedName>
</protein>
<evidence type="ECO:0000313" key="5">
    <source>
        <dbReference type="Proteomes" id="UP001249851"/>
    </source>
</evidence>
<name>A0AAD9V495_ACRCE</name>
<comment type="caution">
    <text evidence="4">The sequence shown here is derived from an EMBL/GenBank/DDBJ whole genome shotgun (WGS) entry which is preliminary data.</text>
</comment>
<dbReference type="AlphaFoldDB" id="A0AAD9V495"/>
<evidence type="ECO:0000313" key="4">
    <source>
        <dbReference type="EMBL" id="KAK2560719.1"/>
    </source>
</evidence>
<sequence>MKYSSVVRLGVRSGIMVNLKRPELKLVGNKQRHNLSFFFLSDGDNEEPVESITEPDKELTCSEPVTVLKEYRDNFIRGRPLDVVREDTPYEGKVIEIFVSGMNILKDAMAEFLTDPPIADLIFPLDVTFIGEEAADYGRPRKEFLGAFIRELRDQLFDEEYILTTELLSWSRANICRWETERDPSRQRDPYFFHSAGFSMLQGGPLPCFLKEEQLQRLLVGEYSILKESEKQFKCGLEKFGLIEVNTFKRVHNSVLKSSNSRLEEEKIYRIFTNYLKEVSVGRRPSVTLEKVLEFITGSEEEPVLGYGIDPHVVFDRVAKSFLPTRNTCVNKLTLPVGDMVPPNNAGIYAFFDYAFTNDYFGNI</sequence>
<evidence type="ECO:0000256" key="2">
    <source>
        <dbReference type="PROSITE-ProRule" id="PRU00104"/>
    </source>
</evidence>
<proteinExistence type="predicted"/>
<dbReference type="PROSITE" id="PS50237">
    <property type="entry name" value="HECT"/>
    <property type="match status" value="1"/>
</dbReference>
<dbReference type="InterPro" id="IPR000569">
    <property type="entry name" value="HECT_dom"/>
</dbReference>
<dbReference type="Gene3D" id="3.30.2410.10">
    <property type="entry name" value="Hect, E3 ligase catalytic domain"/>
    <property type="match status" value="1"/>
</dbReference>
<keyword evidence="5" id="KW-1185">Reference proteome</keyword>
<feature type="active site" description="Glycyl thioester intermediate" evidence="2">
    <location>
        <position position="329"/>
    </location>
</feature>
<dbReference type="EMBL" id="JARQWQ010000035">
    <property type="protein sequence ID" value="KAK2560719.1"/>
    <property type="molecule type" value="Genomic_DNA"/>
</dbReference>
<accession>A0AAD9V495</accession>
<organism evidence="4 5">
    <name type="scientific">Acropora cervicornis</name>
    <name type="common">Staghorn coral</name>
    <dbReference type="NCBI Taxonomy" id="6130"/>
    <lineage>
        <taxon>Eukaryota</taxon>
        <taxon>Metazoa</taxon>
        <taxon>Cnidaria</taxon>
        <taxon>Anthozoa</taxon>
        <taxon>Hexacorallia</taxon>
        <taxon>Scleractinia</taxon>
        <taxon>Astrocoeniina</taxon>
        <taxon>Acroporidae</taxon>
        <taxon>Acropora</taxon>
    </lineage>
</organism>
<feature type="domain" description="HECT" evidence="3">
    <location>
        <begin position="291"/>
        <end position="336"/>
    </location>
</feature>
<dbReference type="Pfam" id="PF00632">
    <property type="entry name" value="HECT"/>
    <property type="match status" value="1"/>
</dbReference>
<dbReference type="InterPro" id="IPR035983">
    <property type="entry name" value="Hect_E3_ubiquitin_ligase"/>
</dbReference>
<dbReference type="GO" id="GO:0004842">
    <property type="term" value="F:ubiquitin-protein transferase activity"/>
    <property type="evidence" value="ECO:0007669"/>
    <property type="project" value="InterPro"/>
</dbReference>
<dbReference type="Proteomes" id="UP001249851">
    <property type="component" value="Unassembled WGS sequence"/>
</dbReference>
<keyword evidence="1 2" id="KW-0833">Ubl conjugation pathway</keyword>
<dbReference type="Gene3D" id="3.90.1750.10">
    <property type="entry name" value="Hect, E3 ligase catalytic domains"/>
    <property type="match status" value="1"/>
</dbReference>
<reference evidence="4" key="1">
    <citation type="journal article" date="2023" name="G3 (Bethesda)">
        <title>Whole genome assembly and annotation of the endangered Caribbean coral Acropora cervicornis.</title>
        <authorList>
            <person name="Selwyn J.D."/>
            <person name="Vollmer S.V."/>
        </authorList>
    </citation>
    <scope>NUCLEOTIDE SEQUENCE</scope>
    <source>
        <strain evidence="4">K2</strain>
    </source>
</reference>
<reference evidence="4" key="2">
    <citation type="journal article" date="2023" name="Science">
        <title>Genomic signatures of disease resistance in endangered staghorn corals.</title>
        <authorList>
            <person name="Vollmer S.V."/>
            <person name="Selwyn J.D."/>
            <person name="Despard B.A."/>
            <person name="Roesel C.L."/>
        </authorList>
    </citation>
    <scope>NUCLEOTIDE SEQUENCE</scope>
    <source>
        <strain evidence="4">K2</strain>
    </source>
</reference>